<dbReference type="PRINTS" id="PR01006">
    <property type="entry name" value="FLGHOOKFLIE"/>
</dbReference>
<evidence type="ECO:0000256" key="2">
    <source>
        <dbReference type="ARBA" id="ARBA00009272"/>
    </source>
</evidence>
<dbReference type="STRING" id="80854.MVIS_0750"/>
<dbReference type="PATRIC" id="fig|80854.5.peg.784"/>
<dbReference type="InterPro" id="IPR001624">
    <property type="entry name" value="FliE"/>
</dbReference>
<evidence type="ECO:0000256" key="5">
    <source>
        <dbReference type="HAMAP-Rule" id="MF_00724"/>
    </source>
</evidence>
<organism evidence="6 7">
    <name type="scientific">Moritella viscosa</name>
    <dbReference type="NCBI Taxonomy" id="80854"/>
    <lineage>
        <taxon>Bacteria</taxon>
        <taxon>Pseudomonadati</taxon>
        <taxon>Pseudomonadota</taxon>
        <taxon>Gammaproteobacteria</taxon>
        <taxon>Alteromonadales</taxon>
        <taxon>Moritellaceae</taxon>
        <taxon>Moritella</taxon>
    </lineage>
</organism>
<dbReference type="PANTHER" id="PTHR34653">
    <property type="match status" value="1"/>
</dbReference>
<keyword evidence="6" id="KW-0966">Cell projection</keyword>
<dbReference type="Pfam" id="PF02049">
    <property type="entry name" value="FliE"/>
    <property type="match status" value="1"/>
</dbReference>
<dbReference type="RefSeq" id="WP_045109182.1">
    <property type="nucleotide sequence ID" value="NZ_CAWRBC010000105.1"/>
</dbReference>
<proteinExistence type="inferred from homology"/>
<protein>
    <recommendedName>
        <fullName evidence="3 5">Flagellar hook-basal body complex protein FliE</fullName>
    </recommendedName>
</protein>
<dbReference type="HAMAP" id="MF_00724">
    <property type="entry name" value="FliE"/>
    <property type="match status" value="1"/>
</dbReference>
<comment type="subcellular location">
    <subcellularLocation>
        <location evidence="1 5">Bacterial flagellum basal body</location>
    </subcellularLocation>
</comment>
<dbReference type="EMBL" id="FPLD01000014">
    <property type="protein sequence ID" value="SGY84948.1"/>
    <property type="molecule type" value="Genomic_DNA"/>
</dbReference>
<evidence type="ECO:0000256" key="1">
    <source>
        <dbReference type="ARBA" id="ARBA00004117"/>
    </source>
</evidence>
<evidence type="ECO:0000256" key="4">
    <source>
        <dbReference type="ARBA" id="ARBA00023143"/>
    </source>
</evidence>
<dbReference type="Proteomes" id="UP000183794">
    <property type="component" value="Unassembled WGS sequence"/>
</dbReference>
<dbReference type="GO" id="GO:0009425">
    <property type="term" value="C:bacterial-type flagellum basal body"/>
    <property type="evidence" value="ECO:0007669"/>
    <property type="project" value="UniProtKB-SubCell"/>
</dbReference>
<evidence type="ECO:0000256" key="3">
    <source>
        <dbReference type="ARBA" id="ARBA00018024"/>
    </source>
</evidence>
<evidence type="ECO:0000313" key="6">
    <source>
        <dbReference type="EMBL" id="SGY84948.1"/>
    </source>
</evidence>
<dbReference type="GO" id="GO:0071973">
    <property type="term" value="P:bacterial-type flagellum-dependent cell motility"/>
    <property type="evidence" value="ECO:0007669"/>
    <property type="project" value="InterPro"/>
</dbReference>
<dbReference type="KEGG" id="mvs:MVIS_0750"/>
<dbReference type="GO" id="GO:0005198">
    <property type="term" value="F:structural molecule activity"/>
    <property type="evidence" value="ECO:0007669"/>
    <property type="project" value="InterPro"/>
</dbReference>
<comment type="similarity">
    <text evidence="2 5">Belongs to the FliE family.</text>
</comment>
<name>A0A090IG35_9GAMM</name>
<dbReference type="HOGENOM" id="CLU_147249_1_0_6"/>
<gene>
    <name evidence="5" type="primary">fliE</name>
    <name evidence="6" type="ORF">NVI5450_0457</name>
</gene>
<accession>A0A090IG35</accession>
<dbReference type="OrthoDB" id="8909229at2"/>
<keyword evidence="4 5" id="KW-0975">Bacterial flagellum</keyword>
<dbReference type="GO" id="GO:0003774">
    <property type="term" value="F:cytoskeletal motor activity"/>
    <property type="evidence" value="ECO:0007669"/>
    <property type="project" value="InterPro"/>
</dbReference>
<dbReference type="AlphaFoldDB" id="A0A090IG35"/>
<reference evidence="6 7" key="1">
    <citation type="submission" date="2016-11" db="EMBL/GenBank/DDBJ databases">
        <authorList>
            <person name="Jaros S."/>
            <person name="Januszkiewicz K."/>
            <person name="Wedrychowicz H."/>
        </authorList>
    </citation>
    <scope>NUCLEOTIDE SEQUENCE [LARGE SCALE GENOMIC DNA]</scope>
    <source>
        <strain evidence="6">NVI 5450</strain>
    </source>
</reference>
<evidence type="ECO:0000313" key="7">
    <source>
        <dbReference type="Proteomes" id="UP000183794"/>
    </source>
</evidence>
<sequence>MKIEANTQSINLMNKMELMKLQAGNEIESNPLGSNQAVSFNQTMKMMVSDINQQQLKANGMMSAVDSGRSDDLVGAMVMTKKADLSFSVLMQVRNKLMTGFDNIMRIPL</sequence>
<dbReference type="PANTHER" id="PTHR34653:SF1">
    <property type="entry name" value="FLAGELLAR HOOK-BASAL BODY COMPLEX PROTEIN FLIE"/>
    <property type="match status" value="1"/>
</dbReference>
<keyword evidence="6" id="KW-0282">Flagellum</keyword>
<keyword evidence="6" id="KW-0969">Cilium</keyword>